<accession>A0A9P7M9W5</accession>
<dbReference type="Proteomes" id="UP000706124">
    <property type="component" value="Unassembled WGS sequence"/>
</dbReference>
<gene>
    <name evidence="4" type="ORF">E4U60_003817</name>
</gene>
<name>A0A9P7M9W5_9HYPO</name>
<dbReference type="InterPro" id="IPR051706">
    <property type="entry name" value="Glycosyltransferase_domain"/>
</dbReference>
<comment type="caution">
    <text evidence="4">The sequence shown here is derived from an EMBL/GenBank/DDBJ whole genome shotgun (WGS) entry which is preliminary data.</text>
</comment>
<dbReference type="EMBL" id="SRPO01000303">
    <property type="protein sequence ID" value="KAG5934519.1"/>
    <property type="molecule type" value="Genomic_DNA"/>
</dbReference>
<dbReference type="Gene3D" id="3.90.550.20">
    <property type="match status" value="1"/>
</dbReference>
<dbReference type="Pfam" id="PF04488">
    <property type="entry name" value="Gly_transf_sug"/>
    <property type="match status" value="1"/>
</dbReference>
<evidence type="ECO:0000256" key="2">
    <source>
        <dbReference type="ARBA" id="ARBA00022679"/>
    </source>
</evidence>
<dbReference type="AlphaFoldDB" id="A0A9P7M9W5"/>
<keyword evidence="3" id="KW-0472">Membrane</keyword>
<dbReference type="InterPro" id="IPR029044">
    <property type="entry name" value="Nucleotide-diphossugar_trans"/>
</dbReference>
<dbReference type="PANTHER" id="PTHR32385">
    <property type="entry name" value="MANNOSYL PHOSPHORYLINOSITOL CERAMIDE SYNTHASE"/>
    <property type="match status" value="1"/>
</dbReference>
<evidence type="ECO:0008006" key="6">
    <source>
        <dbReference type="Google" id="ProtNLM"/>
    </source>
</evidence>
<dbReference type="SUPFAM" id="SSF53448">
    <property type="entry name" value="Nucleotide-diphospho-sugar transferases"/>
    <property type="match status" value="1"/>
</dbReference>
<sequence>MSHSLTSATIKVILSLAVFLTSLQLLSYFYTPSIGYIQPRLAKTTYAAELLTRTPSRTPGVVPKIFHQSWKSLELPTKFQEWSLSCRQKHKGWEWVVWTDEDNLRLVQQHFPWLEDVYNGLPGVIYRADLARHLYMYIYGGVYADLDTECLHPTEDLQHEYGPIFEKFKTPLPDRAIFGRMGTNPDFEHSIPNAWMAATPGHPFFLLAIQHVMSIYNETKSQNKIGTPESVTGPIALRDSIIKYEENKIRQGPALGDSIKYLTSVGPFAQDQAENHEVLLLPSHLIYPYSWAYGGEDVRGDCWVLHDTYNAETCKEKLGTEQAGSICITYWSHTHAGAGHSKENMEYIN</sequence>
<evidence type="ECO:0000313" key="4">
    <source>
        <dbReference type="EMBL" id="KAG5934519.1"/>
    </source>
</evidence>
<evidence type="ECO:0000256" key="3">
    <source>
        <dbReference type="SAM" id="Phobius"/>
    </source>
</evidence>
<dbReference type="PANTHER" id="PTHR32385:SF23">
    <property type="entry name" value="NUCLEOTIDE-DIPHOSPHO-SUGAR TRANSFERASE"/>
    <property type="match status" value="1"/>
</dbReference>
<keyword evidence="2" id="KW-0808">Transferase</keyword>
<reference evidence="4 5" key="1">
    <citation type="journal article" date="2020" name="bioRxiv">
        <title>Whole genome comparisons of ergot fungi reveals the divergence and evolution of species within the genus Claviceps are the result of varying mechanisms driving genome evolution and host range expansion.</title>
        <authorList>
            <person name="Wyka S.A."/>
            <person name="Mondo S.J."/>
            <person name="Liu M."/>
            <person name="Dettman J."/>
            <person name="Nalam V."/>
            <person name="Broders K.D."/>
        </authorList>
    </citation>
    <scope>NUCLEOTIDE SEQUENCE [LARGE SCALE GENOMIC DNA]</scope>
    <source>
        <strain evidence="4 5">CCC 1485</strain>
    </source>
</reference>
<protein>
    <recommendedName>
        <fullName evidence="6">Glycosyltransferase family 32 protein</fullName>
    </recommendedName>
</protein>
<comment type="similarity">
    <text evidence="1">Belongs to the glycosyltransferase 32 family.</text>
</comment>
<keyword evidence="3" id="KW-0812">Transmembrane</keyword>
<evidence type="ECO:0000256" key="1">
    <source>
        <dbReference type="ARBA" id="ARBA00009003"/>
    </source>
</evidence>
<evidence type="ECO:0000313" key="5">
    <source>
        <dbReference type="Proteomes" id="UP000706124"/>
    </source>
</evidence>
<keyword evidence="3" id="KW-1133">Transmembrane helix</keyword>
<feature type="transmembrane region" description="Helical" evidence="3">
    <location>
        <begin position="12"/>
        <end position="30"/>
    </location>
</feature>
<organism evidence="4 5">
    <name type="scientific">Claviceps pazoutovae</name>
    <dbReference type="NCBI Taxonomy" id="1649127"/>
    <lineage>
        <taxon>Eukaryota</taxon>
        <taxon>Fungi</taxon>
        <taxon>Dikarya</taxon>
        <taxon>Ascomycota</taxon>
        <taxon>Pezizomycotina</taxon>
        <taxon>Sordariomycetes</taxon>
        <taxon>Hypocreomycetidae</taxon>
        <taxon>Hypocreales</taxon>
        <taxon>Clavicipitaceae</taxon>
        <taxon>Claviceps</taxon>
    </lineage>
</organism>
<keyword evidence="5" id="KW-1185">Reference proteome</keyword>
<dbReference type="GO" id="GO:0051999">
    <property type="term" value="P:mannosyl-inositol phosphorylceramide biosynthetic process"/>
    <property type="evidence" value="ECO:0007669"/>
    <property type="project" value="TreeGrafter"/>
</dbReference>
<dbReference type="OrthoDB" id="3647at2759"/>
<dbReference type="GO" id="GO:0016020">
    <property type="term" value="C:membrane"/>
    <property type="evidence" value="ECO:0007669"/>
    <property type="project" value="GOC"/>
</dbReference>
<proteinExistence type="inferred from homology"/>
<dbReference type="InterPro" id="IPR007577">
    <property type="entry name" value="GlycoTrfase_DXD_sugar-bd_CS"/>
</dbReference>
<dbReference type="GO" id="GO:0000030">
    <property type="term" value="F:mannosyltransferase activity"/>
    <property type="evidence" value="ECO:0007669"/>
    <property type="project" value="TreeGrafter"/>
</dbReference>